<comment type="caution">
    <text evidence="5">The sequence shown here is derived from an EMBL/GenBank/DDBJ whole genome shotgun (WGS) entry which is preliminary data.</text>
</comment>
<gene>
    <name evidence="5" type="ORF">OCU04_007218</name>
</gene>
<dbReference type="GO" id="GO:0003824">
    <property type="term" value="F:catalytic activity"/>
    <property type="evidence" value="ECO:0007669"/>
    <property type="project" value="InterPro"/>
</dbReference>
<dbReference type="InterPro" id="IPR000873">
    <property type="entry name" value="AMP-dep_synth/lig_dom"/>
</dbReference>
<evidence type="ECO:0000313" key="6">
    <source>
        <dbReference type="Proteomes" id="UP001152300"/>
    </source>
</evidence>
<evidence type="ECO:0008006" key="7">
    <source>
        <dbReference type="Google" id="ProtNLM"/>
    </source>
</evidence>
<feature type="domain" description="Condensation" evidence="4">
    <location>
        <begin position="4"/>
        <end position="153"/>
    </location>
</feature>
<dbReference type="Pfam" id="PF00668">
    <property type="entry name" value="Condensation"/>
    <property type="match status" value="1"/>
</dbReference>
<evidence type="ECO:0000259" key="4">
    <source>
        <dbReference type="Pfam" id="PF00668"/>
    </source>
</evidence>
<dbReference type="Gene3D" id="3.40.50.12780">
    <property type="entry name" value="N-terminal domain of ligase-like"/>
    <property type="match status" value="1"/>
</dbReference>
<dbReference type="InterPro" id="IPR045851">
    <property type="entry name" value="AMP-bd_C_sf"/>
</dbReference>
<dbReference type="SUPFAM" id="SSF56801">
    <property type="entry name" value="Acetyl-CoA synthetase-like"/>
    <property type="match status" value="1"/>
</dbReference>
<feature type="domain" description="AMP-dependent synthetase/ligase" evidence="3">
    <location>
        <begin position="209"/>
        <end position="565"/>
    </location>
</feature>
<sequence length="679" mass="74660">MGSLGFFLNLLPIRFARSPPGTKISDMVKDTRKKANKSLENSFVPWNVLLHELKIPRSNTHAPISQLFVDYRQIARERSEWCGWKLSDEDWLNARNGYDLTLGITDNLTGESLLSLRFQKKLYSENSTNLFLRSYVNVLETMAEGLDLDIRDLLQWAPSDIETAMRVGRGKCLKSTAGSLKRSFGTDHDLGPSMRLDWPATVSHRIGRTIKEQSKKIALKDGFGNSLTYEQMRDRVNGIASALIAAGVIIESPIGVFQDPSADWICSMLAVFKVGGVYVPLDLRNSVARLKSIVEAAKPTIILTDLSTSSKVYEIGAANVIEIVAAKVANSAPNTLLANKARPDCSAVILFTSGTTGKPKGVILTRNNWRAQCEGYSRFCNLPSMVSVVLQQTNYNFDVSLDQIFAALTEGGCLYVVPSNKRGDPQAITEVMAQERVTYTVATPSEYEMWFRYARGNLSSCKSWRYAFGGGEHLHKRLIEEFASLAEQDLPELRLFNNYGPTEATLAIAKGEVSHSSSDFEDHVAAGFILQNYSVAVVDEALRPVPLEASGEIIAGGPGIAAGYLGLEGVVSEAFISGDKMHNLAANNSDTWYRTGDRGRLREDGALYVDGRISGDSQVKIRGFRIELGEIEMVLLDSAKGALSRAVVTARGAGEKRFLAAHVVFALEYLEQYYAAMIS</sequence>
<reference evidence="5" key="1">
    <citation type="submission" date="2022-11" db="EMBL/GenBank/DDBJ databases">
        <title>Genome Resource of Sclerotinia nivalis Strain SnTB1, a Plant Pathogen Isolated from American Ginseng.</title>
        <authorList>
            <person name="Fan S."/>
        </authorList>
    </citation>
    <scope>NUCLEOTIDE SEQUENCE</scope>
    <source>
        <strain evidence="5">SnTB1</strain>
    </source>
</reference>
<dbReference type="Pfam" id="PF00501">
    <property type="entry name" value="AMP-binding"/>
    <property type="match status" value="1"/>
</dbReference>
<dbReference type="GO" id="GO:0044550">
    <property type="term" value="P:secondary metabolite biosynthetic process"/>
    <property type="evidence" value="ECO:0007669"/>
    <property type="project" value="TreeGrafter"/>
</dbReference>
<name>A0A9X0AM97_9HELO</name>
<keyword evidence="2" id="KW-0597">Phosphoprotein</keyword>
<dbReference type="Gene3D" id="3.30.300.30">
    <property type="match status" value="1"/>
</dbReference>
<keyword evidence="6" id="KW-1185">Reference proteome</keyword>
<dbReference type="PROSITE" id="PS00455">
    <property type="entry name" value="AMP_BINDING"/>
    <property type="match status" value="1"/>
</dbReference>
<accession>A0A9X0AM97</accession>
<evidence type="ECO:0000313" key="5">
    <source>
        <dbReference type="EMBL" id="KAJ8064914.1"/>
    </source>
</evidence>
<evidence type="ECO:0000256" key="1">
    <source>
        <dbReference type="ARBA" id="ARBA00022450"/>
    </source>
</evidence>
<dbReference type="CDD" id="cd05930">
    <property type="entry name" value="A_NRPS"/>
    <property type="match status" value="1"/>
</dbReference>
<dbReference type="InterPro" id="IPR020845">
    <property type="entry name" value="AMP-binding_CS"/>
</dbReference>
<dbReference type="GO" id="GO:0005737">
    <property type="term" value="C:cytoplasm"/>
    <property type="evidence" value="ECO:0007669"/>
    <property type="project" value="TreeGrafter"/>
</dbReference>
<dbReference type="GO" id="GO:0031177">
    <property type="term" value="F:phosphopantetheine binding"/>
    <property type="evidence" value="ECO:0007669"/>
    <property type="project" value="TreeGrafter"/>
</dbReference>
<evidence type="ECO:0000256" key="2">
    <source>
        <dbReference type="ARBA" id="ARBA00022553"/>
    </source>
</evidence>
<protein>
    <recommendedName>
        <fullName evidence="7">AMP-dependent synthetase/ligase domain-containing protein</fullName>
    </recommendedName>
</protein>
<dbReference type="EMBL" id="JAPEIS010000007">
    <property type="protein sequence ID" value="KAJ8064914.1"/>
    <property type="molecule type" value="Genomic_DNA"/>
</dbReference>
<dbReference type="Proteomes" id="UP001152300">
    <property type="component" value="Unassembled WGS sequence"/>
</dbReference>
<dbReference type="AlphaFoldDB" id="A0A9X0AM97"/>
<dbReference type="InterPro" id="IPR042099">
    <property type="entry name" value="ANL_N_sf"/>
</dbReference>
<proteinExistence type="predicted"/>
<organism evidence="5 6">
    <name type="scientific">Sclerotinia nivalis</name>
    <dbReference type="NCBI Taxonomy" id="352851"/>
    <lineage>
        <taxon>Eukaryota</taxon>
        <taxon>Fungi</taxon>
        <taxon>Dikarya</taxon>
        <taxon>Ascomycota</taxon>
        <taxon>Pezizomycotina</taxon>
        <taxon>Leotiomycetes</taxon>
        <taxon>Helotiales</taxon>
        <taxon>Sclerotiniaceae</taxon>
        <taxon>Sclerotinia</taxon>
    </lineage>
</organism>
<dbReference type="Gene3D" id="3.30.559.30">
    <property type="entry name" value="Nonribosomal peptide synthetase, condensation domain"/>
    <property type="match status" value="1"/>
</dbReference>
<keyword evidence="1" id="KW-0596">Phosphopantetheine</keyword>
<dbReference type="OrthoDB" id="329835at2759"/>
<dbReference type="GO" id="GO:0043041">
    <property type="term" value="P:amino acid activation for nonribosomal peptide biosynthetic process"/>
    <property type="evidence" value="ECO:0007669"/>
    <property type="project" value="TreeGrafter"/>
</dbReference>
<dbReference type="PANTHER" id="PTHR45527">
    <property type="entry name" value="NONRIBOSOMAL PEPTIDE SYNTHETASE"/>
    <property type="match status" value="1"/>
</dbReference>
<evidence type="ECO:0000259" key="3">
    <source>
        <dbReference type="Pfam" id="PF00501"/>
    </source>
</evidence>
<dbReference type="PANTHER" id="PTHR45527:SF1">
    <property type="entry name" value="FATTY ACID SYNTHASE"/>
    <property type="match status" value="1"/>
</dbReference>
<dbReference type="SUPFAM" id="SSF52777">
    <property type="entry name" value="CoA-dependent acyltransferases"/>
    <property type="match status" value="1"/>
</dbReference>
<dbReference type="InterPro" id="IPR001242">
    <property type="entry name" value="Condensation_dom"/>
</dbReference>